<keyword evidence="6" id="KW-1133">Transmembrane helix</keyword>
<dbReference type="Gene3D" id="1.25.40.10">
    <property type="entry name" value="Tetratricopeptide repeat domain"/>
    <property type="match status" value="2"/>
</dbReference>
<keyword evidence="8" id="KW-0472">Membrane</keyword>
<evidence type="ECO:0000256" key="7">
    <source>
        <dbReference type="ARBA" id="ARBA00023128"/>
    </source>
</evidence>
<dbReference type="PANTHER" id="PTHR46208">
    <property type="entry name" value="MITOCHONDRIAL IMPORT RECEPTOR SUBUNIT TOM70"/>
    <property type="match status" value="1"/>
</dbReference>
<keyword evidence="2" id="KW-0812">Transmembrane</keyword>
<evidence type="ECO:0000313" key="10">
    <source>
        <dbReference type="EMBL" id="VVC39133.1"/>
    </source>
</evidence>
<evidence type="ECO:0000256" key="8">
    <source>
        <dbReference type="ARBA" id="ARBA00023136"/>
    </source>
</evidence>
<name>A0A5E4N6C0_9HEMI</name>
<dbReference type="GO" id="GO:0005741">
    <property type="term" value="C:mitochondrial outer membrane"/>
    <property type="evidence" value="ECO:0007669"/>
    <property type="project" value="UniProtKB-SubCell"/>
</dbReference>
<evidence type="ECO:0000256" key="2">
    <source>
        <dbReference type="ARBA" id="ARBA00022692"/>
    </source>
</evidence>
<evidence type="ECO:0000256" key="4">
    <source>
        <dbReference type="ARBA" id="ARBA00022787"/>
    </source>
</evidence>
<dbReference type="GO" id="GO:0030150">
    <property type="term" value="P:protein import into mitochondrial matrix"/>
    <property type="evidence" value="ECO:0007669"/>
    <property type="project" value="TreeGrafter"/>
</dbReference>
<dbReference type="EMBL" id="CABPRJ010001704">
    <property type="protein sequence ID" value="VVC39133.1"/>
    <property type="molecule type" value="Genomic_DNA"/>
</dbReference>
<keyword evidence="5" id="KW-0802">TPR repeat</keyword>
<keyword evidence="3" id="KW-0677">Repeat</keyword>
<evidence type="ECO:0000256" key="3">
    <source>
        <dbReference type="ARBA" id="ARBA00022737"/>
    </source>
</evidence>
<proteinExistence type="inferred from homology"/>
<keyword evidence="7" id="KW-0496">Mitochondrion</keyword>
<dbReference type="SUPFAM" id="SSF48452">
    <property type="entry name" value="TPR-like"/>
    <property type="match status" value="1"/>
</dbReference>
<reference evidence="10 11" key="1">
    <citation type="submission" date="2019-08" db="EMBL/GenBank/DDBJ databases">
        <authorList>
            <person name="Alioto T."/>
            <person name="Alioto T."/>
            <person name="Gomez Garrido J."/>
        </authorList>
    </citation>
    <scope>NUCLEOTIDE SEQUENCE [LARGE SCALE GENOMIC DNA]</scope>
</reference>
<dbReference type="GO" id="GO:0030943">
    <property type="term" value="F:mitochondrion targeting sequence binding"/>
    <property type="evidence" value="ECO:0007669"/>
    <property type="project" value="TreeGrafter"/>
</dbReference>
<comment type="similarity">
    <text evidence="9">Belongs to the Tom70 family.</text>
</comment>
<accession>A0A5E4N6C0</accession>
<keyword evidence="4" id="KW-1000">Mitochondrion outer membrane</keyword>
<evidence type="ECO:0000256" key="5">
    <source>
        <dbReference type="ARBA" id="ARBA00022803"/>
    </source>
</evidence>
<dbReference type="PANTHER" id="PTHR46208:SF1">
    <property type="entry name" value="MITOCHONDRIAL IMPORT RECEPTOR SUBUNIT TOM70"/>
    <property type="match status" value="1"/>
</dbReference>
<gene>
    <name evidence="10" type="ORF">CINCED_3A006878</name>
</gene>
<dbReference type="GO" id="GO:0045039">
    <property type="term" value="P:protein insertion into mitochondrial inner membrane"/>
    <property type="evidence" value="ECO:0007669"/>
    <property type="project" value="TreeGrafter"/>
</dbReference>
<evidence type="ECO:0000313" key="11">
    <source>
        <dbReference type="Proteomes" id="UP000325440"/>
    </source>
</evidence>
<sequence length="224" mass="25146">MAIIHYTLAISICTEAEAIVLSILFQNRAAAYDKLNDNENCLADCNNALALVPTYKKALSQRARVLSELGNFKLALEDITAVIILDGFKDQGDLSFADSVNKNLAKQNIEEHTKYRALNLPSRAFIDSYLKSFCDDPFSEEFTMTLLKSDINRGLEYALKCIQNQNYENIENACQEELRKSDNSLIRRSLTLNLLATFCILRGNYAAGVKHLTTVIENPNVPNK</sequence>
<dbReference type="AlphaFoldDB" id="A0A5E4N6C0"/>
<evidence type="ECO:0000256" key="6">
    <source>
        <dbReference type="ARBA" id="ARBA00022989"/>
    </source>
</evidence>
<dbReference type="Proteomes" id="UP000325440">
    <property type="component" value="Unassembled WGS sequence"/>
</dbReference>
<dbReference type="SMART" id="SM00028">
    <property type="entry name" value="TPR"/>
    <property type="match status" value="2"/>
</dbReference>
<comment type="subcellular location">
    <subcellularLocation>
        <location evidence="1">Mitochondrion outer membrane</location>
        <topology evidence="1">Single-pass membrane protein</topology>
    </subcellularLocation>
</comment>
<feature type="non-terminal residue" evidence="10">
    <location>
        <position position="224"/>
    </location>
</feature>
<organism evidence="10 11">
    <name type="scientific">Cinara cedri</name>
    <dbReference type="NCBI Taxonomy" id="506608"/>
    <lineage>
        <taxon>Eukaryota</taxon>
        <taxon>Metazoa</taxon>
        <taxon>Ecdysozoa</taxon>
        <taxon>Arthropoda</taxon>
        <taxon>Hexapoda</taxon>
        <taxon>Insecta</taxon>
        <taxon>Pterygota</taxon>
        <taxon>Neoptera</taxon>
        <taxon>Paraneoptera</taxon>
        <taxon>Hemiptera</taxon>
        <taxon>Sternorrhyncha</taxon>
        <taxon>Aphidomorpha</taxon>
        <taxon>Aphidoidea</taxon>
        <taxon>Aphididae</taxon>
        <taxon>Lachninae</taxon>
        <taxon>Cinara</taxon>
    </lineage>
</organism>
<evidence type="ECO:0000256" key="9">
    <source>
        <dbReference type="ARBA" id="ARBA00038030"/>
    </source>
</evidence>
<dbReference type="OrthoDB" id="66418at2759"/>
<dbReference type="GO" id="GO:0008320">
    <property type="term" value="F:protein transmembrane transporter activity"/>
    <property type="evidence" value="ECO:0007669"/>
    <property type="project" value="TreeGrafter"/>
</dbReference>
<protein>
    <submittedName>
        <fullName evidence="10">Tetratricopeptide repeat,Tetratricopeptide repeat-containing domain,Tetratricopeptide-like helical</fullName>
    </submittedName>
</protein>
<keyword evidence="11" id="KW-1185">Reference proteome</keyword>
<dbReference type="InterPro" id="IPR011990">
    <property type="entry name" value="TPR-like_helical_dom_sf"/>
</dbReference>
<evidence type="ECO:0000256" key="1">
    <source>
        <dbReference type="ARBA" id="ARBA00004572"/>
    </source>
</evidence>
<dbReference type="InterPro" id="IPR019734">
    <property type="entry name" value="TPR_rpt"/>
</dbReference>